<comment type="caution">
    <text evidence="2">The sequence shown here is derived from an EMBL/GenBank/DDBJ whole genome shotgun (WGS) entry which is preliminary data.</text>
</comment>
<evidence type="ECO:0000313" key="3">
    <source>
        <dbReference type="Proteomes" id="UP000749646"/>
    </source>
</evidence>
<organism evidence="2 3">
    <name type="scientific">Modicella reniformis</name>
    <dbReference type="NCBI Taxonomy" id="1440133"/>
    <lineage>
        <taxon>Eukaryota</taxon>
        <taxon>Fungi</taxon>
        <taxon>Fungi incertae sedis</taxon>
        <taxon>Mucoromycota</taxon>
        <taxon>Mortierellomycotina</taxon>
        <taxon>Mortierellomycetes</taxon>
        <taxon>Mortierellales</taxon>
        <taxon>Mortierellaceae</taxon>
        <taxon>Modicella</taxon>
    </lineage>
</organism>
<keyword evidence="1" id="KW-0812">Transmembrane</keyword>
<protein>
    <recommendedName>
        <fullName evidence="4">Adhesin domain-containing protein</fullName>
    </recommendedName>
</protein>
<dbReference type="Proteomes" id="UP000749646">
    <property type="component" value="Unassembled WGS sequence"/>
</dbReference>
<evidence type="ECO:0000256" key="1">
    <source>
        <dbReference type="SAM" id="Phobius"/>
    </source>
</evidence>
<evidence type="ECO:0008006" key="4">
    <source>
        <dbReference type="Google" id="ProtNLM"/>
    </source>
</evidence>
<name>A0A9P6INA8_9FUNG</name>
<dbReference type="OrthoDB" id="2386295at2759"/>
<dbReference type="EMBL" id="JAAAHW010010010">
    <property type="protein sequence ID" value="KAF9932250.1"/>
    <property type="molecule type" value="Genomic_DNA"/>
</dbReference>
<keyword evidence="1" id="KW-1133">Transmembrane helix</keyword>
<gene>
    <name evidence="2" type="ORF">BGZ65_004552</name>
</gene>
<reference evidence="2" key="1">
    <citation type="journal article" date="2020" name="Fungal Divers.">
        <title>Resolving the Mortierellaceae phylogeny through synthesis of multi-gene phylogenetics and phylogenomics.</title>
        <authorList>
            <person name="Vandepol N."/>
            <person name="Liber J."/>
            <person name="Desiro A."/>
            <person name="Na H."/>
            <person name="Kennedy M."/>
            <person name="Barry K."/>
            <person name="Grigoriev I.V."/>
            <person name="Miller A.N."/>
            <person name="O'Donnell K."/>
            <person name="Stajich J.E."/>
            <person name="Bonito G."/>
        </authorList>
    </citation>
    <scope>NUCLEOTIDE SEQUENCE</scope>
    <source>
        <strain evidence="2">MES-2147</strain>
    </source>
</reference>
<feature type="transmembrane region" description="Helical" evidence="1">
    <location>
        <begin position="83"/>
        <end position="99"/>
    </location>
</feature>
<accession>A0A9P6INA8</accession>
<evidence type="ECO:0000313" key="2">
    <source>
        <dbReference type="EMBL" id="KAF9932250.1"/>
    </source>
</evidence>
<sequence>MTSNCCNSNPPSQNPPTFCVHNDETERQSLLGYHAHQTHLQQQQQQLPQHEQGDYRIDMKDGKGQLPINPCVSNCKKTRKRKFWYIIGLILVIGFYYAFTNNHHRNHHLAMDGSHNSGSSINGDGEVVIIHDSCINKAIDWDSLKSFATNAQNFRLKLGKGSFGSRIKIHTGNVQQPTLLLDGKISPLKGGQPEFHTEGEMTIISHLGLHVLIKDINNLFDTEIWFEDRWVENELARGYRACATLEIEIVLPESYTAFGSITVHGNLASINAYDLGGIVFQNLDFGAAVGDVNTRGDILADTFKVQIITGKSEIESLHTSDQKPLDVNVQTTTGLISLALTANLITGAMGIVKASIQLFNEDQVLNLAAKASMGTVDAVVSDEFLGRFQLKTSLGVTNVESTAKGSNSEIKYEKLSHFFKSGVKVKKREENHSKGEIDLTSTLGRVTLQFTN</sequence>
<dbReference type="AlphaFoldDB" id="A0A9P6INA8"/>
<proteinExistence type="predicted"/>
<keyword evidence="3" id="KW-1185">Reference proteome</keyword>
<keyword evidence="1" id="KW-0472">Membrane</keyword>